<dbReference type="AlphaFoldDB" id="A0A1F8F0P1"/>
<evidence type="ECO:0000313" key="3">
    <source>
        <dbReference type="Proteomes" id="UP000176834"/>
    </source>
</evidence>
<keyword evidence="1" id="KW-1133">Transmembrane helix</keyword>
<proteinExistence type="predicted"/>
<comment type="caution">
    <text evidence="2">The sequence shown here is derived from an EMBL/GenBank/DDBJ whole genome shotgun (WGS) entry which is preliminary data.</text>
</comment>
<dbReference type="Proteomes" id="UP000176834">
    <property type="component" value="Unassembled WGS sequence"/>
</dbReference>
<keyword evidence="1" id="KW-0812">Transmembrane</keyword>
<evidence type="ECO:0000256" key="1">
    <source>
        <dbReference type="SAM" id="Phobius"/>
    </source>
</evidence>
<reference evidence="2 3" key="1">
    <citation type="journal article" date="2016" name="Nat. Commun.">
        <title>Thousands of microbial genomes shed light on interconnected biogeochemical processes in an aquifer system.</title>
        <authorList>
            <person name="Anantharaman K."/>
            <person name="Brown C.T."/>
            <person name="Hug L.A."/>
            <person name="Sharon I."/>
            <person name="Castelle C.J."/>
            <person name="Probst A.J."/>
            <person name="Thomas B.C."/>
            <person name="Singh A."/>
            <person name="Wilkins M.J."/>
            <person name="Karaoz U."/>
            <person name="Brodie E.L."/>
            <person name="Williams K.H."/>
            <person name="Hubbard S.S."/>
            <person name="Banfield J.F."/>
        </authorList>
    </citation>
    <scope>NUCLEOTIDE SEQUENCE [LARGE SCALE GENOMIC DNA]</scope>
</reference>
<evidence type="ECO:0000313" key="2">
    <source>
        <dbReference type="EMBL" id="OGN06683.1"/>
    </source>
</evidence>
<accession>A0A1F8F0P1</accession>
<sequence length="274" mass="30714">MIVFSRLIRRLFVIVIFLAILSLGWWLYQKNNITAPTCTDGIKNGQEEGVDCGVLACGIDCLLELGSPRVISKKLIPAGTQDYDFVAEVKNQHTDFGASEVAYELTLFNGNGQQLLNREGVFYILPGQTKFLVLPFLTAERNVSDIDFKIKSSVWQKVSSMEGVNLSVVRQSYTVLEGGKSSALEAVVLNDSDFDFDTVDIDVILRDQNGLVVAVNKSEINTLLAHTERGFRVVWPFPIVENVSEVDIMPSTNLFDNYNFIKRYGSGFEQFQQY</sequence>
<gene>
    <name evidence="2" type="ORF">A3B86_00795</name>
</gene>
<protein>
    <submittedName>
        <fullName evidence="2">Uncharacterized protein</fullName>
    </submittedName>
</protein>
<name>A0A1F8F0P1_9BACT</name>
<dbReference type="EMBL" id="MGJN01000017">
    <property type="protein sequence ID" value="OGN06683.1"/>
    <property type="molecule type" value="Genomic_DNA"/>
</dbReference>
<organism evidence="2 3">
    <name type="scientific">Candidatus Yanofskybacteria bacterium RIFCSPHIGHO2_02_FULL_38_22b</name>
    <dbReference type="NCBI Taxonomy" id="1802673"/>
    <lineage>
        <taxon>Bacteria</taxon>
        <taxon>Candidatus Yanofskyibacteriota</taxon>
    </lineage>
</organism>
<keyword evidence="1" id="KW-0472">Membrane</keyword>
<feature type="transmembrane region" description="Helical" evidence="1">
    <location>
        <begin position="7"/>
        <end position="28"/>
    </location>
</feature>